<organism evidence="4 5">
    <name type="scientific">Caulobacter hibisci</name>
    <dbReference type="NCBI Taxonomy" id="2035993"/>
    <lineage>
        <taxon>Bacteria</taxon>
        <taxon>Pseudomonadati</taxon>
        <taxon>Pseudomonadota</taxon>
        <taxon>Alphaproteobacteria</taxon>
        <taxon>Caulobacterales</taxon>
        <taxon>Caulobacteraceae</taxon>
        <taxon>Caulobacter</taxon>
    </lineage>
</organism>
<dbReference type="PANTHER" id="PTHR45586:SF1">
    <property type="entry name" value="LIPOPOLYSACCHARIDE ASSEMBLY PROTEIN B"/>
    <property type="match status" value="1"/>
</dbReference>
<name>A0ABS0SSX4_9CAUL</name>
<dbReference type="Gene3D" id="2.60.120.620">
    <property type="entry name" value="q2cbj1_9rhob like domain"/>
    <property type="match status" value="1"/>
</dbReference>
<dbReference type="SMART" id="SM00028">
    <property type="entry name" value="TPR"/>
    <property type="match status" value="3"/>
</dbReference>
<dbReference type="EMBL" id="JADWOX010000001">
    <property type="protein sequence ID" value="MBI1682683.1"/>
    <property type="molecule type" value="Genomic_DNA"/>
</dbReference>
<evidence type="ECO:0000313" key="4">
    <source>
        <dbReference type="EMBL" id="MBI1682683.1"/>
    </source>
</evidence>
<dbReference type="Proteomes" id="UP000639859">
    <property type="component" value="Unassembled WGS sequence"/>
</dbReference>
<evidence type="ECO:0000256" key="3">
    <source>
        <dbReference type="PROSITE-ProRule" id="PRU00339"/>
    </source>
</evidence>
<proteinExistence type="predicted"/>
<gene>
    <name evidence="4" type="ORF">I4Q42_03280</name>
</gene>
<comment type="caution">
    <text evidence="4">The sequence shown here is derived from an EMBL/GenBank/DDBJ whole genome shotgun (WGS) entry which is preliminary data.</text>
</comment>
<dbReference type="PANTHER" id="PTHR45586">
    <property type="entry name" value="TPR REPEAT-CONTAINING PROTEIN PA4667"/>
    <property type="match status" value="1"/>
</dbReference>
<evidence type="ECO:0000256" key="1">
    <source>
        <dbReference type="ARBA" id="ARBA00022737"/>
    </source>
</evidence>
<dbReference type="Pfam" id="PF13432">
    <property type="entry name" value="TPR_16"/>
    <property type="match status" value="2"/>
</dbReference>
<dbReference type="InterPro" id="IPR019734">
    <property type="entry name" value="TPR_rpt"/>
</dbReference>
<dbReference type="SUPFAM" id="SSF51197">
    <property type="entry name" value="Clavaminate synthase-like"/>
    <property type="match status" value="1"/>
</dbReference>
<dbReference type="InterPro" id="IPR012668">
    <property type="entry name" value="CHP02466"/>
</dbReference>
<evidence type="ECO:0000256" key="2">
    <source>
        <dbReference type="ARBA" id="ARBA00022803"/>
    </source>
</evidence>
<evidence type="ECO:0000313" key="5">
    <source>
        <dbReference type="Proteomes" id="UP000639859"/>
    </source>
</evidence>
<keyword evidence="1" id="KW-0677">Repeat</keyword>
<dbReference type="InterPro" id="IPR051012">
    <property type="entry name" value="CellSynth/LPSAsmb/PSIAsmb"/>
</dbReference>
<dbReference type="SUPFAM" id="SSF48452">
    <property type="entry name" value="TPR-like"/>
    <property type="match status" value="2"/>
</dbReference>
<dbReference type="Gene3D" id="1.25.40.10">
    <property type="entry name" value="Tetratricopeptide repeat domain"/>
    <property type="match status" value="2"/>
</dbReference>
<sequence length="496" mass="53143">MSQDLVRQAWDLLGRGQAEPALALTTAGAARPSAMPGLLIVHAAALKGLGRHAEALPFNERAVRAAPQDRLAWYNLAATNGDLGRQAEGEAAVRKAMGLGLDAPEAWLVLARAIQFQHRYDEAEAAFQAAIARRPAFVDAHRDLAQLRWMRTADLDHALDPLKAVLARQSDPRLVHVQALVEEFAGRPARARDSLNEGLRRHPGDVQLLLSAAHVAAELGEAAEGLAHAQAAARRAPGAPPVVKTLAEALLATGDAAGASAAAGSVLTAFPHDQHALAIQATAWRILGDPRHGALYDYGAFVRPYVLPTPQGWPDLDSFLADLRARLGQMHDLETHPLQQSLRGGAQVQSLHVSPEPLFQAFFASALATVERYAAEIGKGSDPLRSRRTGRAAIQGGWSVSLKPNGFHTDHVHPQGWISSAFYIDLPPGVDDADKREGWIKFGQPGCATLPKLAAEHAVKPAPGTLVLFPSYMWHGTVPFTGETRRLTMAFDAVPA</sequence>
<feature type="repeat" description="TPR" evidence="3">
    <location>
        <begin position="104"/>
        <end position="137"/>
    </location>
</feature>
<dbReference type="RefSeq" id="WP_198574600.1">
    <property type="nucleotide sequence ID" value="NZ_JADWOX010000001.1"/>
</dbReference>
<keyword evidence="2 3" id="KW-0802">TPR repeat</keyword>
<keyword evidence="5" id="KW-1185">Reference proteome</keyword>
<reference evidence="4 5" key="1">
    <citation type="submission" date="2020-11" db="EMBL/GenBank/DDBJ databases">
        <title>genome sequence of strain KACC 18849.</title>
        <authorList>
            <person name="Gao J."/>
            <person name="Zhang X."/>
        </authorList>
    </citation>
    <scope>NUCLEOTIDE SEQUENCE [LARGE SCALE GENOMIC DNA]</scope>
    <source>
        <strain evidence="4 5">KACC 18849</strain>
    </source>
</reference>
<dbReference type="PROSITE" id="PS50005">
    <property type="entry name" value="TPR"/>
    <property type="match status" value="1"/>
</dbReference>
<accession>A0ABS0SSX4</accession>
<dbReference type="Pfam" id="PF13759">
    <property type="entry name" value="2OG-FeII_Oxy_5"/>
    <property type="match status" value="1"/>
</dbReference>
<dbReference type="InterPro" id="IPR011990">
    <property type="entry name" value="TPR-like_helical_dom_sf"/>
</dbReference>
<protein>
    <submittedName>
        <fullName evidence="4">Tetratricopeptide repeat protein</fullName>
    </submittedName>
</protein>